<dbReference type="GeneID" id="18503952"/>
<organism evidence="1 2">
    <name type="scientific">Erwinia phage Ea9-2</name>
    <dbReference type="NCBI Taxonomy" id="1429767"/>
    <lineage>
        <taxon>Viruses</taxon>
        <taxon>Duplodnaviria</taxon>
        <taxon>Heunggongvirae</taxon>
        <taxon>Uroviricota</taxon>
        <taxon>Caudoviricetes</taxon>
        <taxon>Schitoviridae</taxon>
        <taxon>Erskinevirinae</taxon>
        <taxon>Johnsonvirus</taxon>
        <taxon>Johnsonvirus Ea92</taxon>
    </lineage>
</organism>
<evidence type="ECO:0000313" key="2">
    <source>
        <dbReference type="Proteomes" id="UP000019305"/>
    </source>
</evidence>
<evidence type="ECO:0000313" key="1">
    <source>
        <dbReference type="EMBL" id="AHI60074.1"/>
    </source>
</evidence>
<protein>
    <submittedName>
        <fullName evidence="1">Uncharacterized protein</fullName>
    </submittedName>
</protein>
<proteinExistence type="predicted"/>
<dbReference type="RefSeq" id="YP_009007391.1">
    <property type="nucleotide sequence ID" value="NC_023579.1"/>
</dbReference>
<dbReference type="EMBL" id="KF806588">
    <property type="protein sequence ID" value="AHI60074.1"/>
    <property type="molecule type" value="Genomic_DNA"/>
</dbReference>
<sequence length="83" mass="9732">MSNQTIKRENLQFVGIDEWYRYVFKHQLNGCYFCTVDLLHDNQDRIETLRVAQDILHNADSLYVKSPAKDFEGEPNCPVNLVN</sequence>
<reference evidence="1 2" key="1">
    <citation type="submission" date="2015-01" db="EMBL/GenBank/DDBJ databases">
        <title>Characterization of two new Erwinia spp. phages.</title>
        <authorList>
            <person name="Yagubi A.I."/>
            <person name="Kropinski A.M."/>
            <person name="Castle A.J."/>
            <person name="Svircev A.M."/>
        </authorList>
    </citation>
    <scope>NUCLEOTIDE SEQUENCE [LARGE SCALE GENOMIC DNA]</scope>
    <source>
        <strain evidence="1">Ea9-2</strain>
    </source>
</reference>
<gene>
    <name evidence="1" type="ORF">Ea92_17</name>
</gene>
<keyword evidence="2" id="KW-1185">Reference proteome</keyword>
<dbReference type="KEGG" id="vg:18503952"/>
<dbReference type="Proteomes" id="UP000019305">
    <property type="component" value="Segment"/>
</dbReference>
<name>W6B0Z4_9CAUD</name>
<accession>W6B0Z4</accession>